<dbReference type="SUPFAM" id="SSF103473">
    <property type="entry name" value="MFS general substrate transporter"/>
    <property type="match status" value="1"/>
</dbReference>
<dbReference type="STRING" id="264202.CF0998"/>
<dbReference type="HOGENOM" id="CLU_029603_1_0_0"/>
<keyword evidence="6 7" id="KW-0472">Membrane</keyword>
<evidence type="ECO:0000313" key="10">
    <source>
        <dbReference type="Proteomes" id="UP000001260"/>
    </source>
</evidence>
<organism evidence="9 10">
    <name type="scientific">Chlamydia felis (strain Fe/C-56)</name>
    <name type="common">Chlamydophila felis</name>
    <dbReference type="NCBI Taxonomy" id="264202"/>
    <lineage>
        <taxon>Bacteria</taxon>
        <taxon>Pseudomonadati</taxon>
        <taxon>Chlamydiota</taxon>
        <taxon>Chlamydiia</taxon>
        <taxon>Chlamydiales</taxon>
        <taxon>Chlamydiaceae</taxon>
        <taxon>Chlamydia/Chlamydophila group</taxon>
        <taxon>Chlamydia</taxon>
    </lineage>
</organism>
<feature type="transmembrane region" description="Helical" evidence="7">
    <location>
        <begin position="142"/>
        <end position="162"/>
    </location>
</feature>
<feature type="transmembrane region" description="Helical" evidence="7">
    <location>
        <begin position="291"/>
        <end position="312"/>
    </location>
</feature>
<dbReference type="Pfam" id="PF07690">
    <property type="entry name" value="MFS_1"/>
    <property type="match status" value="1"/>
</dbReference>
<dbReference type="EMBL" id="AP006861">
    <property type="protein sequence ID" value="BAE81769.1"/>
    <property type="molecule type" value="Genomic_DNA"/>
</dbReference>
<evidence type="ECO:0000256" key="3">
    <source>
        <dbReference type="ARBA" id="ARBA00022475"/>
    </source>
</evidence>
<dbReference type="InterPro" id="IPR011701">
    <property type="entry name" value="MFS"/>
</dbReference>
<protein>
    <submittedName>
        <fullName evidence="9">ATP-dependent dsDNA/ssDNA exodeoxyribonuclease V gamma</fullName>
    </submittedName>
</protein>
<accession>Q252L9</accession>
<feature type="transmembrane region" description="Helical" evidence="7">
    <location>
        <begin position="168"/>
        <end position="192"/>
    </location>
</feature>
<feature type="domain" description="Major facilitator superfamily (MFS) profile" evidence="8">
    <location>
        <begin position="9"/>
        <end position="408"/>
    </location>
</feature>
<keyword evidence="4 7" id="KW-0812">Transmembrane</keyword>
<keyword evidence="3" id="KW-1003">Cell membrane</keyword>
<evidence type="ECO:0000259" key="8">
    <source>
        <dbReference type="PROSITE" id="PS50850"/>
    </source>
</evidence>
<dbReference type="eggNOG" id="COG2814">
    <property type="taxonomic scope" value="Bacteria"/>
</dbReference>
<feature type="transmembrane region" description="Helical" evidence="7">
    <location>
        <begin position="352"/>
        <end position="374"/>
    </location>
</feature>
<evidence type="ECO:0000256" key="4">
    <source>
        <dbReference type="ARBA" id="ARBA00022692"/>
    </source>
</evidence>
<dbReference type="InterPro" id="IPR020846">
    <property type="entry name" value="MFS_dom"/>
</dbReference>
<feature type="transmembrane region" description="Helical" evidence="7">
    <location>
        <begin position="224"/>
        <end position="245"/>
    </location>
</feature>
<reference evidence="9 10" key="1">
    <citation type="journal article" date="2006" name="DNA Res.">
        <title>Genome sequence of the cat pathogen, Chlamydophila felis.</title>
        <authorList>
            <person name="Azuma Y."/>
            <person name="Hirakawa H."/>
            <person name="Yamashita A."/>
            <person name="Cai Y."/>
            <person name="Rahman M.A."/>
            <person name="Suzuki H."/>
            <person name="Mitaku S."/>
            <person name="Toh H."/>
            <person name="Goto S."/>
            <person name="Murakami T."/>
            <person name="Sugi K."/>
            <person name="Hayashi H."/>
            <person name="Fukushi H."/>
            <person name="Hattori M."/>
            <person name="Kuhara S."/>
            <person name="Shirai M."/>
        </authorList>
    </citation>
    <scope>NUCLEOTIDE SEQUENCE [LARGE SCALE GENOMIC DNA]</scope>
    <source>
        <strain evidence="9 10">Fe/C-56</strain>
    </source>
</reference>
<evidence type="ECO:0000256" key="5">
    <source>
        <dbReference type="ARBA" id="ARBA00022989"/>
    </source>
</evidence>
<feature type="transmembrane region" description="Helical" evidence="7">
    <location>
        <begin position="386"/>
        <end position="404"/>
    </location>
</feature>
<dbReference type="PROSITE" id="PS50850">
    <property type="entry name" value="MFS"/>
    <property type="match status" value="1"/>
</dbReference>
<evidence type="ECO:0000256" key="1">
    <source>
        <dbReference type="ARBA" id="ARBA00004651"/>
    </source>
</evidence>
<dbReference type="PANTHER" id="PTHR43266:SF2">
    <property type="entry name" value="MAJOR FACILITATOR SUPERFAMILY (MFS) PROFILE DOMAIN-CONTAINING PROTEIN"/>
    <property type="match status" value="1"/>
</dbReference>
<gene>
    <name evidence="9" type="primary">recC</name>
    <name evidence="9" type="ordered locus">CF0998</name>
</gene>
<feature type="transmembrane region" description="Helical" evidence="7">
    <location>
        <begin position="265"/>
        <end position="284"/>
    </location>
</feature>
<feature type="transmembrane region" description="Helical" evidence="7">
    <location>
        <begin position="318"/>
        <end position="340"/>
    </location>
</feature>
<keyword evidence="10" id="KW-1185">Reference proteome</keyword>
<dbReference type="RefSeq" id="WP_011458542.1">
    <property type="nucleotide sequence ID" value="NC_007899.1"/>
</dbReference>
<dbReference type="Gene3D" id="1.20.1250.20">
    <property type="entry name" value="MFS general substrate transporter like domains"/>
    <property type="match status" value="1"/>
</dbReference>
<dbReference type="PANTHER" id="PTHR43266">
    <property type="entry name" value="MACROLIDE-EFFLUX PROTEIN"/>
    <property type="match status" value="1"/>
</dbReference>
<name>Q252L9_CHLFF</name>
<dbReference type="OrthoDB" id="9799237at2"/>
<dbReference type="Proteomes" id="UP000001260">
    <property type="component" value="Chromosome"/>
</dbReference>
<dbReference type="InterPro" id="IPR036259">
    <property type="entry name" value="MFS_trans_sf"/>
</dbReference>
<evidence type="ECO:0000313" key="9">
    <source>
        <dbReference type="EMBL" id="BAE81769.1"/>
    </source>
</evidence>
<feature type="transmembrane region" description="Helical" evidence="7">
    <location>
        <begin position="78"/>
        <end position="97"/>
    </location>
</feature>
<sequence length="570" mass="63750">MDISIQKKSFRALVITHFLTILNDNLYKFLLVFFLLEGKSLTENAKILSYVSLFFALPFLLLAPLAGSLSDRYQKRNIILVTRLIEIICTSLGLYFFYIQSAVGGYIVLILMASHTAIFGPAKMGILPEMLPLDYLSKANGVMTAVTYTGSILGSCCAPLLVDLTKNLAINCYVFSTSFCVFSSIISTFVAWRIRPSNIKNRSQKITYVSFKDLWEIVKDTRHVYYLTLSIFLVALFLLVGAYTQVEIIPFVEFTLGYPKHYGGYLFPLVALGVGAGSYITGWLSGKDIKLGYVPIMTLGLGLAFMGLYAVSCSLAGVMFFLVLLGFLGGVYQVPLHAYIQYASPEHKRGQILAANNFLDFVGVLIAAGILRILGSGLSLPPEMSFLYIGIIIFGIGLWLLWIWKELVYRLVLSAVLIKQLGSYLKLPKSIAPVCYMVRTHSYREVRRVLAMLPKTVRSTVVILDQRLQPGWTTRLISYCVPTVISDLNETSDRSIKEAWAVLQAKNLQVLLKKQPDLCVICLGKEESIDIFSRVLLERGINVKDIFLSHKKVSCKKITYHLSLNQTEKA</sequence>
<proteinExistence type="predicted"/>
<dbReference type="AlphaFoldDB" id="Q252L9"/>
<dbReference type="GO" id="GO:0022857">
    <property type="term" value="F:transmembrane transporter activity"/>
    <property type="evidence" value="ECO:0007669"/>
    <property type="project" value="InterPro"/>
</dbReference>
<dbReference type="GO" id="GO:0005886">
    <property type="term" value="C:plasma membrane"/>
    <property type="evidence" value="ECO:0007669"/>
    <property type="project" value="UniProtKB-SubCell"/>
</dbReference>
<dbReference type="CDD" id="cd06173">
    <property type="entry name" value="MFS_MefA_like"/>
    <property type="match status" value="1"/>
</dbReference>
<feature type="transmembrane region" description="Helical" evidence="7">
    <location>
        <begin position="103"/>
        <end position="122"/>
    </location>
</feature>
<feature type="transmembrane region" description="Helical" evidence="7">
    <location>
        <begin position="47"/>
        <end position="66"/>
    </location>
</feature>
<evidence type="ECO:0000256" key="2">
    <source>
        <dbReference type="ARBA" id="ARBA00022448"/>
    </source>
</evidence>
<evidence type="ECO:0000256" key="6">
    <source>
        <dbReference type="ARBA" id="ARBA00023136"/>
    </source>
</evidence>
<keyword evidence="2" id="KW-0813">Transport</keyword>
<dbReference type="KEGG" id="cfe:CF0998"/>
<feature type="transmembrane region" description="Helical" evidence="7">
    <location>
        <begin position="12"/>
        <end position="35"/>
    </location>
</feature>
<comment type="subcellular location">
    <subcellularLocation>
        <location evidence="1">Cell membrane</location>
        <topology evidence="1">Multi-pass membrane protein</topology>
    </subcellularLocation>
</comment>
<evidence type="ECO:0000256" key="7">
    <source>
        <dbReference type="SAM" id="Phobius"/>
    </source>
</evidence>
<keyword evidence="5 7" id="KW-1133">Transmembrane helix</keyword>